<dbReference type="EMBL" id="CP034791">
    <property type="protein sequence ID" value="AZT90095.1"/>
    <property type="molecule type" value="Genomic_DNA"/>
</dbReference>
<keyword evidence="1" id="KW-0472">Membrane</keyword>
<feature type="transmembrane region" description="Helical" evidence="1">
    <location>
        <begin position="177"/>
        <end position="195"/>
    </location>
</feature>
<dbReference type="RefSeq" id="WP_127351611.1">
    <property type="nucleotide sequence ID" value="NZ_CP034791.1"/>
</dbReference>
<feature type="transmembrane region" description="Helical" evidence="1">
    <location>
        <begin position="207"/>
        <end position="231"/>
    </location>
</feature>
<keyword evidence="1" id="KW-1133">Transmembrane helix</keyword>
<feature type="transmembrane region" description="Helical" evidence="1">
    <location>
        <begin position="238"/>
        <end position="259"/>
    </location>
</feature>
<evidence type="ECO:0000256" key="1">
    <source>
        <dbReference type="SAM" id="Phobius"/>
    </source>
</evidence>
<gene>
    <name evidence="2" type="ORF">ELD05_05240</name>
</gene>
<organism evidence="2 3">
    <name type="scientific">Caldicellulosiruptor changbaiensis</name>
    <dbReference type="NCBI Taxonomy" id="1222016"/>
    <lineage>
        <taxon>Bacteria</taxon>
        <taxon>Bacillati</taxon>
        <taxon>Bacillota</taxon>
        <taxon>Bacillota incertae sedis</taxon>
        <taxon>Caldicellulosiruptorales</taxon>
        <taxon>Caldicellulosiruptoraceae</taxon>
        <taxon>Caldicellulosiruptor</taxon>
    </lineage>
</organism>
<accession>A0A3T0D4V4</accession>
<dbReference type="KEGG" id="ccha:ELD05_05240"/>
<evidence type="ECO:0000313" key="2">
    <source>
        <dbReference type="EMBL" id="AZT90095.1"/>
    </source>
</evidence>
<dbReference type="Proteomes" id="UP000282930">
    <property type="component" value="Chromosome"/>
</dbReference>
<evidence type="ECO:0000313" key="3">
    <source>
        <dbReference type="Proteomes" id="UP000282930"/>
    </source>
</evidence>
<feature type="transmembrane region" description="Helical" evidence="1">
    <location>
        <begin position="148"/>
        <end position="165"/>
    </location>
</feature>
<reference evidence="2 3" key="1">
    <citation type="submission" date="2018-12" db="EMBL/GenBank/DDBJ databases">
        <title>Genome sequence from the cellulolytic species, Caldicellulosiruptor changbaiensis.</title>
        <authorList>
            <person name="Blumer-Schuette S.E."/>
            <person name="Mendoza C."/>
        </authorList>
    </citation>
    <scope>NUCLEOTIDE SEQUENCE [LARGE SCALE GENOMIC DNA]</scope>
    <source>
        <strain evidence="2 3">CBS-Z</strain>
    </source>
</reference>
<proteinExistence type="predicted"/>
<evidence type="ECO:0008006" key="4">
    <source>
        <dbReference type="Google" id="ProtNLM"/>
    </source>
</evidence>
<protein>
    <recommendedName>
        <fullName evidence="4">M50 family peptidase</fullName>
    </recommendedName>
</protein>
<keyword evidence="1" id="KW-0812">Transmembrane</keyword>
<sequence length="283" mass="33367">MTDIQNENKKIELEIYYNGEYYLLKTQDKRYFYITSEDYVHLKVFLKDQNRISLNKEELNILESKTTKRIKMLIESLEKNDKKKKFLNSIILLEFKNADVFFSKIYPLVAILTRTKIFLFVTGILNLIELVIYSRYFRIVNLNNNFRNMWTLIWIILNIIIHEFAHALSVRHYGREILSAGMKLNFFVPIFFINTTDIIVCKKRERVWASFSAIVANFSLGSITSLATLFVQPLQIKILLISFSTISYVSALINLIPFWKLDGYHILCDVLGIPNLDNYFKKV</sequence>
<keyword evidence="3" id="KW-1185">Reference proteome</keyword>
<dbReference type="AlphaFoldDB" id="A0A3T0D4V4"/>
<name>A0A3T0D4V4_9FIRM</name>
<feature type="transmembrane region" description="Helical" evidence="1">
    <location>
        <begin position="117"/>
        <end position="136"/>
    </location>
</feature>